<feature type="region of interest" description="Disordered" evidence="2">
    <location>
        <begin position="194"/>
        <end position="213"/>
    </location>
</feature>
<evidence type="ECO:0000256" key="1">
    <source>
        <dbReference type="SAM" id="Coils"/>
    </source>
</evidence>
<organism evidence="3 4">
    <name type="scientific">Deinococcus grandis</name>
    <dbReference type="NCBI Taxonomy" id="57498"/>
    <lineage>
        <taxon>Bacteria</taxon>
        <taxon>Thermotogati</taxon>
        <taxon>Deinococcota</taxon>
        <taxon>Deinococci</taxon>
        <taxon>Deinococcales</taxon>
        <taxon>Deinococcaceae</taxon>
        <taxon>Deinococcus</taxon>
    </lineage>
</organism>
<gene>
    <name evidence="3" type="ORF">DEIGR_100833</name>
</gene>
<feature type="coiled-coil region" evidence="1">
    <location>
        <begin position="242"/>
        <end position="269"/>
    </location>
</feature>
<protein>
    <submittedName>
        <fullName evidence="3">Uncharacterized protein</fullName>
    </submittedName>
</protein>
<evidence type="ECO:0000313" key="3">
    <source>
        <dbReference type="EMBL" id="GAQ20806.1"/>
    </source>
</evidence>
<keyword evidence="4" id="KW-1185">Reference proteome</keyword>
<dbReference type="AlphaFoldDB" id="A0A124BRD2"/>
<keyword evidence="1" id="KW-0175">Coiled coil</keyword>
<dbReference type="RefSeq" id="WP_153013620.1">
    <property type="nucleotide sequence ID" value="NZ_BCMS01000001.1"/>
</dbReference>
<feature type="region of interest" description="Disordered" evidence="2">
    <location>
        <begin position="1"/>
        <end position="21"/>
    </location>
</feature>
<evidence type="ECO:0000256" key="2">
    <source>
        <dbReference type="SAM" id="MobiDB-lite"/>
    </source>
</evidence>
<sequence>MPDQLNRSPCPPLLDNAPTDPAKPIRDAVVSFEVQPLTDATKNGPRRIAGVAKEADKINLNRYYFGLDCCTDMVNAAQVPMEQGELIGLNGHPDFWVDGRKGRIDDVAIRFDKLWMDGKLMKFEGTLVGTARGRDLMAVLDSGVKVGMSTNINGMLEYKQARDVDESWPDPEEWIGVVQVGARLTTIDAVMTPSDSAGDVQAADSHNPNREESTVKNLQELKEKFPDLYAQAVADGKKEAGTTSLEDQLAAERTERLKLEREIQDGKRTAIATKALADANLPKLGKSGDIDLDARFEKRVTDAALRAESDQEAAAEVAAMIAERKLNTGQVADAAGTPPNTPNVPRKDQVQDAQKGGRNLVSSVRAGLGLT</sequence>
<feature type="region of interest" description="Disordered" evidence="2">
    <location>
        <begin position="329"/>
        <end position="358"/>
    </location>
</feature>
<accession>A0A124BRD2</accession>
<reference evidence="4" key="1">
    <citation type="submission" date="2015-11" db="EMBL/GenBank/DDBJ databases">
        <title>Draft Genome Sequence of the Radioresistant Bacterium Deinococcus grandis, Isolated from Freshwater Fish in Japan.</title>
        <authorList>
            <person name="Satoh K."/>
            <person name="Onodera T."/>
            <person name="Omoso K."/>
            <person name="Takeda-Yano K."/>
            <person name="Katayama T."/>
            <person name="Oono Y."/>
            <person name="Narumi I."/>
        </authorList>
    </citation>
    <scope>NUCLEOTIDE SEQUENCE [LARGE SCALE GENOMIC DNA]</scope>
    <source>
        <strain evidence="4">ATCC 43672</strain>
    </source>
</reference>
<proteinExistence type="predicted"/>
<dbReference type="EMBL" id="BCMS01000001">
    <property type="protein sequence ID" value="GAQ20806.1"/>
    <property type="molecule type" value="Genomic_DNA"/>
</dbReference>
<dbReference type="OrthoDB" id="57091at2"/>
<comment type="caution">
    <text evidence="3">The sequence shown here is derived from an EMBL/GenBank/DDBJ whole genome shotgun (WGS) entry which is preliminary data.</text>
</comment>
<evidence type="ECO:0000313" key="4">
    <source>
        <dbReference type="Proteomes" id="UP000056209"/>
    </source>
</evidence>
<dbReference type="Proteomes" id="UP000056209">
    <property type="component" value="Unassembled WGS sequence"/>
</dbReference>
<name>A0A124BRD2_9DEIO</name>